<name>A0A6H5J3B5_9HYME</name>
<dbReference type="AlphaFoldDB" id="A0A6H5J3B5"/>
<proteinExistence type="predicted"/>
<dbReference type="EMBL" id="CADCXV010001472">
    <property type="protein sequence ID" value="CAB0044618.1"/>
    <property type="molecule type" value="Genomic_DNA"/>
</dbReference>
<keyword evidence="2" id="KW-1185">Reference proteome</keyword>
<evidence type="ECO:0000313" key="1">
    <source>
        <dbReference type="EMBL" id="CAB0044618.1"/>
    </source>
</evidence>
<protein>
    <submittedName>
        <fullName evidence="1">Uncharacterized protein</fullName>
    </submittedName>
</protein>
<reference evidence="1 2" key="1">
    <citation type="submission" date="2020-02" db="EMBL/GenBank/DDBJ databases">
        <authorList>
            <person name="Ferguson B K."/>
        </authorList>
    </citation>
    <scope>NUCLEOTIDE SEQUENCE [LARGE SCALE GENOMIC DNA]</scope>
</reference>
<dbReference type="Proteomes" id="UP000479190">
    <property type="component" value="Unassembled WGS sequence"/>
</dbReference>
<feature type="non-terminal residue" evidence="1">
    <location>
        <position position="142"/>
    </location>
</feature>
<organism evidence="1 2">
    <name type="scientific">Trichogramma brassicae</name>
    <dbReference type="NCBI Taxonomy" id="86971"/>
    <lineage>
        <taxon>Eukaryota</taxon>
        <taxon>Metazoa</taxon>
        <taxon>Ecdysozoa</taxon>
        <taxon>Arthropoda</taxon>
        <taxon>Hexapoda</taxon>
        <taxon>Insecta</taxon>
        <taxon>Pterygota</taxon>
        <taxon>Neoptera</taxon>
        <taxon>Endopterygota</taxon>
        <taxon>Hymenoptera</taxon>
        <taxon>Apocrita</taxon>
        <taxon>Proctotrupomorpha</taxon>
        <taxon>Chalcidoidea</taxon>
        <taxon>Trichogrammatidae</taxon>
        <taxon>Trichogramma</taxon>
    </lineage>
</organism>
<evidence type="ECO:0000313" key="2">
    <source>
        <dbReference type="Proteomes" id="UP000479190"/>
    </source>
</evidence>
<gene>
    <name evidence="1" type="ORF">TBRA_LOCUS16206</name>
</gene>
<sequence length="142" mass="16383">MEIGNVRRNYTRIAMGRLYHNHGLRAWRRAPAFIISVVRRARGYIGAEPTARILDPSEARRVAAAAIVAGSRTANMRRSLVLLSILLSVGSIRHNVRLQPERRNRMLTMHRRLGNLNEIGQRVCFDLERNCTLKLIHHFECY</sequence>
<accession>A0A6H5J3B5</accession>